<accession>A0ABW5Y683</accession>
<dbReference type="Proteomes" id="UP001597557">
    <property type="component" value="Unassembled WGS sequence"/>
</dbReference>
<proteinExistence type="predicted"/>
<feature type="compositionally biased region" description="Polar residues" evidence="1">
    <location>
        <begin position="8"/>
        <end position="21"/>
    </location>
</feature>
<sequence length="61" mass="6933">MHIAYTSVRENQPQPKSGSVTDDNKTHIKLKAYYAACHKYSKEITAIQKYLPGWVPPFPAL</sequence>
<dbReference type="RefSeq" id="WP_377180987.1">
    <property type="nucleotide sequence ID" value="NZ_JBHUPD010000001.1"/>
</dbReference>
<evidence type="ECO:0000256" key="1">
    <source>
        <dbReference type="SAM" id="MobiDB-lite"/>
    </source>
</evidence>
<protein>
    <submittedName>
        <fullName evidence="2">Uncharacterized protein</fullName>
    </submittedName>
</protein>
<dbReference type="EMBL" id="JBHUPD010000001">
    <property type="protein sequence ID" value="MFD2870869.1"/>
    <property type="molecule type" value="Genomic_DNA"/>
</dbReference>
<feature type="region of interest" description="Disordered" evidence="1">
    <location>
        <begin position="1"/>
        <end position="23"/>
    </location>
</feature>
<evidence type="ECO:0000313" key="3">
    <source>
        <dbReference type="Proteomes" id="UP001597557"/>
    </source>
</evidence>
<gene>
    <name evidence="2" type="ORF">ACFS5N_00225</name>
</gene>
<organism evidence="2 3">
    <name type="scientific">Mucilaginibacter ximonensis</name>
    <dbReference type="NCBI Taxonomy" id="538021"/>
    <lineage>
        <taxon>Bacteria</taxon>
        <taxon>Pseudomonadati</taxon>
        <taxon>Bacteroidota</taxon>
        <taxon>Sphingobacteriia</taxon>
        <taxon>Sphingobacteriales</taxon>
        <taxon>Sphingobacteriaceae</taxon>
        <taxon>Mucilaginibacter</taxon>
    </lineage>
</organism>
<comment type="caution">
    <text evidence="2">The sequence shown here is derived from an EMBL/GenBank/DDBJ whole genome shotgun (WGS) entry which is preliminary data.</text>
</comment>
<name>A0ABW5Y683_9SPHI</name>
<reference evidence="3" key="1">
    <citation type="journal article" date="2019" name="Int. J. Syst. Evol. Microbiol.">
        <title>The Global Catalogue of Microorganisms (GCM) 10K type strain sequencing project: providing services to taxonomists for standard genome sequencing and annotation.</title>
        <authorList>
            <consortium name="The Broad Institute Genomics Platform"/>
            <consortium name="The Broad Institute Genome Sequencing Center for Infectious Disease"/>
            <person name="Wu L."/>
            <person name="Ma J."/>
        </authorList>
    </citation>
    <scope>NUCLEOTIDE SEQUENCE [LARGE SCALE GENOMIC DNA]</scope>
    <source>
        <strain evidence="3">KCTC 22437</strain>
    </source>
</reference>
<evidence type="ECO:0000313" key="2">
    <source>
        <dbReference type="EMBL" id="MFD2870869.1"/>
    </source>
</evidence>
<keyword evidence="3" id="KW-1185">Reference proteome</keyword>